<dbReference type="RefSeq" id="WP_192754213.1">
    <property type="nucleotide sequence ID" value="NZ_JADBEM010000001.1"/>
</dbReference>
<organism evidence="1 2">
    <name type="scientific">Actinopolymorpha pittospori</name>
    <dbReference type="NCBI Taxonomy" id="648752"/>
    <lineage>
        <taxon>Bacteria</taxon>
        <taxon>Bacillati</taxon>
        <taxon>Actinomycetota</taxon>
        <taxon>Actinomycetes</taxon>
        <taxon>Propionibacteriales</taxon>
        <taxon>Actinopolymorphaceae</taxon>
        <taxon>Actinopolymorpha</taxon>
    </lineage>
</organism>
<sequence>MDQQLARVRADLAGWVDVRGFVPEEALPWLHTAAGMDPVTPALDWPSDALPRRAGCPPDRLGRCGWSPSCPYPPSSS</sequence>
<evidence type="ECO:0000313" key="1">
    <source>
        <dbReference type="EMBL" id="MBE1610919.1"/>
    </source>
</evidence>
<dbReference type="Proteomes" id="UP000638648">
    <property type="component" value="Unassembled WGS sequence"/>
</dbReference>
<dbReference type="AlphaFoldDB" id="A0A927N2L0"/>
<gene>
    <name evidence="1" type="ORF">HEB94_007767</name>
</gene>
<proteinExistence type="predicted"/>
<reference evidence="1" key="1">
    <citation type="submission" date="2020-10" db="EMBL/GenBank/DDBJ databases">
        <title>Sequencing the genomes of 1000 actinobacteria strains.</title>
        <authorList>
            <person name="Klenk H.-P."/>
        </authorList>
    </citation>
    <scope>NUCLEOTIDE SEQUENCE</scope>
    <source>
        <strain evidence="1">DSM 45354</strain>
    </source>
</reference>
<accession>A0A927N2L0</accession>
<evidence type="ECO:0000313" key="2">
    <source>
        <dbReference type="Proteomes" id="UP000638648"/>
    </source>
</evidence>
<keyword evidence="2" id="KW-1185">Reference proteome</keyword>
<name>A0A927N2L0_9ACTN</name>
<dbReference type="EMBL" id="JADBEM010000001">
    <property type="protein sequence ID" value="MBE1610919.1"/>
    <property type="molecule type" value="Genomic_DNA"/>
</dbReference>
<protein>
    <submittedName>
        <fullName evidence="1">Uncharacterized protein</fullName>
    </submittedName>
</protein>
<comment type="caution">
    <text evidence="1">The sequence shown here is derived from an EMBL/GenBank/DDBJ whole genome shotgun (WGS) entry which is preliminary data.</text>
</comment>